<keyword evidence="2" id="KW-1185">Reference proteome</keyword>
<comment type="caution">
    <text evidence="1">The sequence shown here is derived from an EMBL/GenBank/DDBJ whole genome shotgun (WGS) entry which is preliminary data.</text>
</comment>
<sequence>PNNRLLHLFGFILTDNSYNSYNLVLTTHSQAPLYSQKVALLESIGLQ</sequence>
<evidence type="ECO:0000313" key="2">
    <source>
        <dbReference type="Proteomes" id="UP000789366"/>
    </source>
</evidence>
<feature type="non-terminal residue" evidence="1">
    <location>
        <position position="1"/>
    </location>
</feature>
<dbReference type="Proteomes" id="UP000789366">
    <property type="component" value="Unassembled WGS sequence"/>
</dbReference>
<organism evidence="1 2">
    <name type="scientific">Cetraspora pellucida</name>
    <dbReference type="NCBI Taxonomy" id="1433469"/>
    <lineage>
        <taxon>Eukaryota</taxon>
        <taxon>Fungi</taxon>
        <taxon>Fungi incertae sedis</taxon>
        <taxon>Mucoromycota</taxon>
        <taxon>Glomeromycotina</taxon>
        <taxon>Glomeromycetes</taxon>
        <taxon>Diversisporales</taxon>
        <taxon>Gigasporaceae</taxon>
        <taxon>Cetraspora</taxon>
    </lineage>
</organism>
<gene>
    <name evidence="1" type="ORF">SPELUC_LOCUS14725</name>
</gene>
<feature type="non-terminal residue" evidence="1">
    <location>
        <position position="47"/>
    </location>
</feature>
<evidence type="ECO:0000313" key="1">
    <source>
        <dbReference type="EMBL" id="CAG8754696.1"/>
    </source>
</evidence>
<reference evidence="1" key="1">
    <citation type="submission" date="2021-06" db="EMBL/GenBank/DDBJ databases">
        <authorList>
            <person name="Kallberg Y."/>
            <person name="Tangrot J."/>
            <person name="Rosling A."/>
        </authorList>
    </citation>
    <scope>NUCLEOTIDE SEQUENCE</scope>
    <source>
        <strain evidence="1">28 12/20/2015</strain>
    </source>
</reference>
<dbReference type="EMBL" id="CAJVPW010044781">
    <property type="protein sequence ID" value="CAG8754696.1"/>
    <property type="molecule type" value="Genomic_DNA"/>
</dbReference>
<proteinExistence type="predicted"/>
<protein>
    <submittedName>
        <fullName evidence="1">9456_t:CDS:1</fullName>
    </submittedName>
</protein>
<name>A0ACA9QKK3_9GLOM</name>
<accession>A0ACA9QKK3</accession>